<sequence length="1898" mass="187018">MALPPGNAFSSEPAAWGPAWPLLLSTSSRADYFPTHTSKLGLRIHDLSCGMYEAEAEAQELVAAGLAEVTAASLSSSSAELCTYDDLGLDDDVSPFLGGCGFGYAEGARGDEEARRCVAAAVRALVAGSSAFVLLAAQGAAHPEAVRASVQLVVTAACPEDQRPGWQTDLASTVAKRAPGWHLAGVSVRRGSLIVHLDLVYLPPGATAQPQHDPGFLPADASGADPVPGAASGSHGLGPPAERPAMARALGSPPMPLLARAQASNVSPFGDGGWGSGLPSPGSTEGLERLWTGPVAAATSAGPASLDPAAVLGDAGEHSSERSGVSGPGAVQSLVTFLHGLGAAGVVEALGLPQRRLVAQGDVISVQYEDTMLLYDDAAESATAAAGEAGAVAAITASQLREGGEDGSVEAASPLQIGRTAFQIEEAGEGAPMPVPTAAADAAPAVAMSAAGPSPGAGRARAGAGSALQPRLEDGVEPAATAASAAELAPSRLIPAGASARDIHGAGSLRLRETGPSKAGPSYSRSDSAAAPASAATADAPQQHAAPLSSAPLLATAVLALLASVVCAGAWGPGGYAAALVVGALLLAGGLAAAAQFRRAAAAGSMRTPTDAAVCPGRGGVEEESAEVVTPRTASLLFHDDSALDHPASPRPQPHCDSPFTAPAAGAESFTLSTPASARALAPASTLNDARESAFRGAATPSISSLVPGESSVGSVVVNALLPDPWDVHVDGCALVLGRSPHARHTRSTLRLGFTCASGAVLDELKVVLRHVSPSSMATGVQGSSEAQGVTVTRRLTAAASPAASAAGGAPAAHAQTTSPPLRCAADLRMWAAPGDTPGLVFVELWRGRRRLSSQPVLLAGEEDWEEDGDETPGLGASEGAGTAAATAPATPTGPGGVSAGLSYALAWAEDVESYAAALEAEGQGQAARQFVEDLGSWLAQVAALDQGLMTPAADEAARGLAAAGAVTRVLHLRNRLAPGAGPVCAAPLPVASPRWRAPAAAPRRAASAPRAPGAAPFTGRPRRASTCVPGPSDGIGMDAGGLAASLRQLLLASGRVLLAVAVEAGCVALATMLQGLLAERPLAAGAAGALEGAATPVTCLPLLHAAVKSGRPEMVDLVASWYDGAGVQVMWAQEALVRAVALDAPGSGAPAGAIGGLLDASYTLGPQPGASQQSEGTAGLPPPSFAEFLSVAADGPQGRPGAGGEAATPEGTGGGSKKRAEPAAVMKRERLTGSFQLGTPRLAFSAVRDAVTRQPQPPSHGRPRESTFHGAAGPVAAVAMAAVPSSAQAAALLVGTDASAPPRWPFRVVSLRPSVQPGRPTNATAPVGVLLAEDAQVAATSSPGPFSSFVPHIPRTDLVEPGPADGATAVALLPLQPTTLELFASQPHASLVSRTSQTGAATATSPSNIPSSARATDMGSTALPPPGRSHHHILGSGADASACGNLAGAPGHVALADVPRAPLTAAAGSVSGYSAVGPAGGASIGCGLLDGGLLLLTPLHVALALDDEGRIATHVLSRYPEALSLFQASVSSAASALSSHHLATGPGFSWSCALASAAGAMASSVSHTTLVLGLAGAGSSHGNGATVFPMPTANTPRGTASAPTAPSPAAAGGLASAGSSIGAGTGAGAGGAARSGLGPYGSGSSAAHAAVLGCHSTASSVVSGVSLARLRPSGVSVGRRSTAGAGGGAGVEAAAAPGRSGAGAGAGPEAGRVGAGLASGGANARGVVGGGGVGRLLAATSILAENSGAWGEFGEVPGARTSTALGSARSVTGDAWEAAVKPGVVQEESQEGLCSEERGGSVVQSLTLGEQAFLDGLRWVEDETCYNCGHQDMVLRNGLAGLRDGQRAWSVKDCNSCFTTWNRDVSAANVIRILLLLKLLGFSRPAALERPPAVDPG</sequence>
<accession>A0A836C0I9</accession>
<feature type="compositionally biased region" description="Polar residues" evidence="1">
    <location>
        <begin position="1394"/>
        <end position="1415"/>
    </location>
</feature>
<feature type="region of interest" description="Disordered" evidence="1">
    <location>
        <begin position="1166"/>
        <end position="1225"/>
    </location>
</feature>
<evidence type="ECO:0000313" key="3">
    <source>
        <dbReference type="EMBL" id="KAG2495790.1"/>
    </source>
</evidence>
<feature type="compositionally biased region" description="Low complexity" evidence="1">
    <location>
        <begin position="1596"/>
        <end position="1614"/>
    </location>
</feature>
<feature type="compositionally biased region" description="Low complexity" evidence="1">
    <location>
        <begin position="521"/>
        <end position="538"/>
    </location>
</feature>
<dbReference type="Proteomes" id="UP000612055">
    <property type="component" value="Unassembled WGS sequence"/>
</dbReference>
<evidence type="ECO:0000256" key="1">
    <source>
        <dbReference type="SAM" id="MobiDB-lite"/>
    </source>
</evidence>
<dbReference type="EMBL" id="JAEHOE010000022">
    <property type="protein sequence ID" value="KAG2495790.1"/>
    <property type="molecule type" value="Genomic_DNA"/>
</dbReference>
<evidence type="ECO:0000256" key="2">
    <source>
        <dbReference type="SAM" id="Phobius"/>
    </source>
</evidence>
<feature type="compositionally biased region" description="Acidic residues" evidence="1">
    <location>
        <begin position="861"/>
        <end position="871"/>
    </location>
</feature>
<keyword evidence="2" id="KW-0812">Transmembrane</keyword>
<gene>
    <name evidence="3" type="ORF">HYH03_006033</name>
</gene>
<feature type="compositionally biased region" description="Low complexity" evidence="1">
    <location>
        <begin position="1000"/>
        <end position="1017"/>
    </location>
</feature>
<feature type="region of interest" description="Disordered" evidence="1">
    <location>
        <begin position="211"/>
        <end position="252"/>
    </location>
</feature>
<evidence type="ECO:0000313" key="4">
    <source>
        <dbReference type="Proteomes" id="UP000612055"/>
    </source>
</evidence>
<keyword evidence="2" id="KW-0472">Membrane</keyword>
<organism evidence="3 4">
    <name type="scientific">Edaphochlamys debaryana</name>
    <dbReference type="NCBI Taxonomy" id="47281"/>
    <lineage>
        <taxon>Eukaryota</taxon>
        <taxon>Viridiplantae</taxon>
        <taxon>Chlorophyta</taxon>
        <taxon>core chlorophytes</taxon>
        <taxon>Chlorophyceae</taxon>
        <taxon>CS clade</taxon>
        <taxon>Chlamydomonadales</taxon>
        <taxon>Chlamydomonadales incertae sedis</taxon>
        <taxon>Edaphochlamys</taxon>
    </lineage>
</organism>
<keyword evidence="2" id="KW-1133">Transmembrane helix</keyword>
<feature type="region of interest" description="Disordered" evidence="1">
    <location>
        <begin position="507"/>
        <end position="538"/>
    </location>
</feature>
<feature type="region of interest" description="Disordered" evidence="1">
    <location>
        <begin position="1000"/>
        <end position="1025"/>
    </location>
</feature>
<feature type="region of interest" description="Disordered" evidence="1">
    <location>
        <begin position="449"/>
        <end position="479"/>
    </location>
</feature>
<name>A0A836C0I9_9CHLO</name>
<feature type="region of interest" description="Disordered" evidence="1">
    <location>
        <begin position="1673"/>
        <end position="1708"/>
    </location>
</feature>
<feature type="transmembrane region" description="Helical" evidence="2">
    <location>
        <begin position="551"/>
        <end position="571"/>
    </location>
</feature>
<feature type="region of interest" description="Disordered" evidence="1">
    <location>
        <begin position="1394"/>
        <end position="1436"/>
    </location>
</feature>
<feature type="compositionally biased region" description="Low complexity" evidence="1">
    <location>
        <begin position="874"/>
        <end position="893"/>
    </location>
</feature>
<feature type="transmembrane region" description="Helical" evidence="2">
    <location>
        <begin position="577"/>
        <end position="597"/>
    </location>
</feature>
<protein>
    <submittedName>
        <fullName evidence="3">Uncharacterized protein</fullName>
    </submittedName>
</protein>
<proteinExistence type="predicted"/>
<comment type="caution">
    <text evidence="3">The sequence shown here is derived from an EMBL/GenBank/DDBJ whole genome shotgun (WGS) entry which is preliminary data.</text>
</comment>
<feature type="region of interest" description="Disordered" evidence="1">
    <location>
        <begin position="1591"/>
        <end position="1614"/>
    </location>
</feature>
<feature type="region of interest" description="Disordered" evidence="1">
    <location>
        <begin position="860"/>
        <end position="894"/>
    </location>
</feature>
<reference evidence="3" key="1">
    <citation type="journal article" date="2020" name="bioRxiv">
        <title>Comparative genomics of Chlamydomonas.</title>
        <authorList>
            <person name="Craig R.J."/>
            <person name="Hasan A.R."/>
            <person name="Ness R.W."/>
            <person name="Keightley P.D."/>
        </authorList>
    </citation>
    <scope>NUCLEOTIDE SEQUENCE</scope>
    <source>
        <strain evidence="3">CCAP 11/70</strain>
    </source>
</reference>
<keyword evidence="4" id="KW-1185">Reference proteome</keyword>
<feature type="compositionally biased region" description="Low complexity" evidence="1">
    <location>
        <begin position="449"/>
        <end position="467"/>
    </location>
</feature>